<sequence length="317" mass="35371">MRNSRRLSQLFCFVILTCLSFNLHSQEVPEAIGQWDLEVQMGDQWLPSWLEVKQSGSKALVGHYVSYAGSARPISEVHFKDKLVSFSIPPQWIGTQYMMFTGTVNGDAMEGNLLDHSGMPHAFRGVRAPKLLYPEPEKWSKPRTLLKANTLDGWKVPEGSAINQWFVKDGVLTSPASGANLMTEEKFMDFKLQIEFRFPEHSNSGVYLRGRYEVQVEDSYGKEPSSVYLGGVYGFLTPNENVAKKAGEWQTYDITLVGRRVTVVANGKTIIHQQIIPGITGGALDSKEGEPGPIYLQGDHGPVEYRNITIATPEGQM</sequence>
<evidence type="ECO:0000256" key="1">
    <source>
        <dbReference type="SAM" id="SignalP"/>
    </source>
</evidence>
<proteinExistence type="predicted"/>
<feature type="chain" id="PRO_5019525764" evidence="1">
    <location>
        <begin position="26"/>
        <end position="317"/>
    </location>
</feature>
<dbReference type="RefSeq" id="WP_129602237.1">
    <property type="nucleotide sequence ID" value="NZ_CP035544.1"/>
</dbReference>
<evidence type="ECO:0000313" key="3">
    <source>
        <dbReference type="EMBL" id="QBA63342.1"/>
    </source>
</evidence>
<dbReference type="GO" id="GO:0016787">
    <property type="term" value="F:hydrolase activity"/>
    <property type="evidence" value="ECO:0007669"/>
    <property type="project" value="InterPro"/>
</dbReference>
<feature type="signal peptide" evidence="1">
    <location>
        <begin position="1"/>
        <end position="25"/>
    </location>
</feature>
<accession>A0A411E6R2</accession>
<keyword evidence="1" id="KW-0732">Signal</keyword>
<protein>
    <submittedName>
        <fullName evidence="3">DUF1080 domain-containing protein</fullName>
    </submittedName>
</protein>
<evidence type="ECO:0000313" key="4">
    <source>
        <dbReference type="Proteomes" id="UP000290889"/>
    </source>
</evidence>
<reference evidence="3 4" key="1">
    <citation type="submission" date="2019-01" db="EMBL/GenBank/DDBJ databases">
        <title>Muriicola soli sp. nov., isolated from soil.</title>
        <authorList>
            <person name="Kang H.J."/>
            <person name="Kim S.B."/>
        </authorList>
    </citation>
    <scope>NUCLEOTIDE SEQUENCE [LARGE SCALE GENOMIC DNA]</scope>
    <source>
        <strain evidence="3 4">MMS17-SY002</strain>
    </source>
</reference>
<dbReference type="KEGG" id="mur:EQY75_01505"/>
<keyword evidence="4" id="KW-1185">Reference proteome</keyword>
<evidence type="ECO:0000259" key="2">
    <source>
        <dbReference type="Pfam" id="PF06439"/>
    </source>
</evidence>
<dbReference type="Gene3D" id="2.60.120.560">
    <property type="entry name" value="Exo-inulinase, domain 1"/>
    <property type="match status" value="1"/>
</dbReference>
<dbReference type="InterPro" id="IPR010496">
    <property type="entry name" value="AL/BT2_dom"/>
</dbReference>
<dbReference type="AlphaFoldDB" id="A0A411E6R2"/>
<feature type="domain" description="3-keto-alpha-glucoside-1,2-lyase/3-keto-2-hydroxy-glucal hydratase" evidence="2">
    <location>
        <begin position="144"/>
        <end position="310"/>
    </location>
</feature>
<name>A0A411E6R2_9FLAO</name>
<gene>
    <name evidence="3" type="ORF">EQY75_01505</name>
</gene>
<dbReference type="EMBL" id="CP035544">
    <property type="protein sequence ID" value="QBA63342.1"/>
    <property type="molecule type" value="Genomic_DNA"/>
</dbReference>
<dbReference type="Pfam" id="PF06439">
    <property type="entry name" value="3keto-disac_hyd"/>
    <property type="match status" value="1"/>
</dbReference>
<dbReference type="Proteomes" id="UP000290889">
    <property type="component" value="Chromosome"/>
</dbReference>
<dbReference type="OrthoDB" id="190957at2"/>
<organism evidence="3 4">
    <name type="scientific">Muriicola soli</name>
    <dbReference type="NCBI Taxonomy" id="2507538"/>
    <lineage>
        <taxon>Bacteria</taxon>
        <taxon>Pseudomonadati</taxon>
        <taxon>Bacteroidota</taxon>
        <taxon>Flavobacteriia</taxon>
        <taxon>Flavobacteriales</taxon>
        <taxon>Flavobacteriaceae</taxon>
        <taxon>Muriicola</taxon>
    </lineage>
</organism>